<evidence type="ECO:0000313" key="2">
    <source>
        <dbReference type="Proteomes" id="UP001597112"/>
    </source>
</evidence>
<comment type="caution">
    <text evidence="1">The sequence shown here is derived from an EMBL/GenBank/DDBJ whole genome shotgun (WGS) entry which is preliminary data.</text>
</comment>
<dbReference type="InterPro" id="IPR037883">
    <property type="entry name" value="Knr4/Smi1-like_sf"/>
</dbReference>
<dbReference type="Gene3D" id="3.40.1580.10">
    <property type="entry name" value="SMI1/KNR4-like"/>
    <property type="match status" value="1"/>
</dbReference>
<dbReference type="EMBL" id="JBHTKA010000007">
    <property type="protein sequence ID" value="MFD1001397.1"/>
    <property type="molecule type" value="Genomic_DNA"/>
</dbReference>
<dbReference type="RefSeq" id="WP_377581106.1">
    <property type="nucleotide sequence ID" value="NZ_JBHTKA010000007.1"/>
</dbReference>
<proteinExistence type="predicted"/>
<dbReference type="SUPFAM" id="SSF160631">
    <property type="entry name" value="SMI1/KNR4-like"/>
    <property type="match status" value="1"/>
</dbReference>
<evidence type="ECO:0000313" key="1">
    <source>
        <dbReference type="EMBL" id="MFD1001397.1"/>
    </source>
</evidence>
<gene>
    <name evidence="1" type="ORF">ACFQ21_18865</name>
</gene>
<organism evidence="1 2">
    <name type="scientific">Ohtaekwangia kribbensis</name>
    <dbReference type="NCBI Taxonomy" id="688913"/>
    <lineage>
        <taxon>Bacteria</taxon>
        <taxon>Pseudomonadati</taxon>
        <taxon>Bacteroidota</taxon>
        <taxon>Cytophagia</taxon>
        <taxon>Cytophagales</taxon>
        <taxon>Fulvivirgaceae</taxon>
        <taxon>Ohtaekwangia</taxon>
    </lineage>
</organism>
<dbReference type="Proteomes" id="UP001597112">
    <property type="component" value="Unassembled WGS sequence"/>
</dbReference>
<accession>A0ABW3K8M6</accession>
<reference evidence="2" key="1">
    <citation type="journal article" date="2019" name="Int. J. Syst. Evol. Microbiol.">
        <title>The Global Catalogue of Microorganisms (GCM) 10K type strain sequencing project: providing services to taxonomists for standard genome sequencing and annotation.</title>
        <authorList>
            <consortium name="The Broad Institute Genomics Platform"/>
            <consortium name="The Broad Institute Genome Sequencing Center for Infectious Disease"/>
            <person name="Wu L."/>
            <person name="Ma J."/>
        </authorList>
    </citation>
    <scope>NUCLEOTIDE SEQUENCE [LARGE SCALE GENOMIC DNA]</scope>
    <source>
        <strain evidence="2">CCUG 58938</strain>
    </source>
</reference>
<evidence type="ECO:0008006" key="3">
    <source>
        <dbReference type="Google" id="ProtNLM"/>
    </source>
</evidence>
<keyword evidence="2" id="KW-1185">Reference proteome</keyword>
<name>A0ABW3K8M6_9BACT</name>
<protein>
    <recommendedName>
        <fullName evidence="3">Knr4/Smi1-like domain-containing protein</fullName>
    </recommendedName>
</protein>
<sequence length="283" mass="32955">MERIINEIQRFFERYPSARNFGKLTTPDEIEALPKQIRRAIPTWYKDILLQFPIAHLPLGIPNDFGQPLLKGKSLDQLPLMEITFYSVDEIVEMSDSIFPNYLLFKKKIIGIAEDQGSTGEGIYIDSKENNPPVTMIFHDMGESLKELIENGIRLADNFSDLFRFGKLTNDKIKLTNQNRNEAINLMTSFFDWVDSEAKENEERLKNQLTEFSRFADGMRLRDRELKNKEYVAALLKFEWGLYDSGYPLTRRHLDDLIKIYTVCDLHIPELVFIEERVGNYGG</sequence>